<evidence type="ECO:0000259" key="3">
    <source>
        <dbReference type="PROSITE" id="PS50015"/>
    </source>
</evidence>
<dbReference type="PROSITE" id="PS50015">
    <property type="entry name" value="SAP_B"/>
    <property type="match status" value="1"/>
</dbReference>
<dbReference type="Gene3D" id="1.10.225.10">
    <property type="entry name" value="Saposin-like"/>
    <property type="match status" value="1"/>
</dbReference>
<organism evidence="4 5">
    <name type="scientific">Paragonimus westermani</name>
    <dbReference type="NCBI Taxonomy" id="34504"/>
    <lineage>
        <taxon>Eukaryota</taxon>
        <taxon>Metazoa</taxon>
        <taxon>Spiralia</taxon>
        <taxon>Lophotrochozoa</taxon>
        <taxon>Platyhelminthes</taxon>
        <taxon>Trematoda</taxon>
        <taxon>Digenea</taxon>
        <taxon>Plagiorchiida</taxon>
        <taxon>Troglotremata</taxon>
        <taxon>Troglotrematidae</taxon>
        <taxon>Paragonimus</taxon>
    </lineage>
</organism>
<name>A0A8T0DBZ8_9TREM</name>
<gene>
    <name evidence="4" type="ORF">P879_06616</name>
</gene>
<keyword evidence="5" id="KW-1185">Reference proteome</keyword>
<reference evidence="4 5" key="1">
    <citation type="submission" date="2019-07" db="EMBL/GenBank/DDBJ databases">
        <title>Annotation for the trematode Paragonimus westermani.</title>
        <authorList>
            <person name="Choi Y.-J."/>
        </authorList>
    </citation>
    <scope>NUCLEOTIDE SEQUENCE [LARGE SCALE GENOMIC DNA]</scope>
    <source>
        <strain evidence="4">180907_Pwestermani</strain>
    </source>
</reference>
<feature type="chain" id="PRO_5035801261" description="Saposin B-type domain-containing protein" evidence="2">
    <location>
        <begin position="20"/>
        <end position="146"/>
    </location>
</feature>
<dbReference type="InterPro" id="IPR008139">
    <property type="entry name" value="SaposinB_dom"/>
</dbReference>
<proteinExistence type="predicted"/>
<comment type="caution">
    <text evidence="4">The sequence shown here is derived from an EMBL/GenBank/DDBJ whole genome shotgun (WGS) entry which is preliminary data.</text>
</comment>
<dbReference type="Proteomes" id="UP000699462">
    <property type="component" value="Unassembled WGS sequence"/>
</dbReference>
<keyword evidence="1" id="KW-1015">Disulfide bond</keyword>
<accession>A0A8T0DBZ8</accession>
<sequence length="146" mass="16667">MKPVLFFLCVLSFAVFVHSNRINSHSDLVCTTCQTIFTLMKAEFADDPTRATLGNQMITLCEKVPLLQLKDGCVEFVYEYLDAWFVALSNELDPLDACRHLNTAVVTTVDLQNRVHQLQAYELYFLCIFSSNRKAGYSSQSKHFNK</sequence>
<dbReference type="OrthoDB" id="6255332at2759"/>
<evidence type="ECO:0000313" key="5">
    <source>
        <dbReference type="Proteomes" id="UP000699462"/>
    </source>
</evidence>
<feature type="domain" description="Saposin B-type" evidence="3">
    <location>
        <begin position="26"/>
        <end position="110"/>
    </location>
</feature>
<dbReference type="InterPro" id="IPR011001">
    <property type="entry name" value="Saposin-like"/>
</dbReference>
<dbReference type="EMBL" id="JTDF01007712">
    <property type="protein sequence ID" value="KAF8564876.1"/>
    <property type="molecule type" value="Genomic_DNA"/>
</dbReference>
<protein>
    <recommendedName>
        <fullName evidence="3">Saposin B-type domain-containing protein</fullName>
    </recommendedName>
</protein>
<keyword evidence="2" id="KW-0732">Signal</keyword>
<evidence type="ECO:0000313" key="4">
    <source>
        <dbReference type="EMBL" id="KAF8564876.1"/>
    </source>
</evidence>
<dbReference type="SUPFAM" id="SSF47862">
    <property type="entry name" value="Saposin"/>
    <property type="match status" value="1"/>
</dbReference>
<feature type="signal peptide" evidence="2">
    <location>
        <begin position="1"/>
        <end position="19"/>
    </location>
</feature>
<dbReference type="AlphaFoldDB" id="A0A8T0DBZ8"/>
<evidence type="ECO:0000256" key="2">
    <source>
        <dbReference type="SAM" id="SignalP"/>
    </source>
</evidence>
<evidence type="ECO:0000256" key="1">
    <source>
        <dbReference type="ARBA" id="ARBA00023157"/>
    </source>
</evidence>
<dbReference type="SMART" id="SM00741">
    <property type="entry name" value="SapB"/>
    <property type="match status" value="1"/>
</dbReference>